<proteinExistence type="inferred from homology"/>
<evidence type="ECO:0000256" key="3">
    <source>
        <dbReference type="ARBA" id="ARBA00023125"/>
    </source>
</evidence>
<accession>A0ABX2EG17</accession>
<evidence type="ECO:0000259" key="5">
    <source>
        <dbReference type="PROSITE" id="PS50931"/>
    </source>
</evidence>
<dbReference type="EMBL" id="JABRWJ010000003">
    <property type="protein sequence ID" value="NRF67540.1"/>
    <property type="molecule type" value="Genomic_DNA"/>
</dbReference>
<dbReference type="Gene3D" id="3.40.190.290">
    <property type="match status" value="1"/>
</dbReference>
<organism evidence="6 7">
    <name type="scientific">Pseudaquabacterium terrae</name>
    <dbReference type="NCBI Taxonomy" id="2732868"/>
    <lineage>
        <taxon>Bacteria</taxon>
        <taxon>Pseudomonadati</taxon>
        <taxon>Pseudomonadota</taxon>
        <taxon>Betaproteobacteria</taxon>
        <taxon>Burkholderiales</taxon>
        <taxon>Sphaerotilaceae</taxon>
        <taxon>Pseudaquabacterium</taxon>
    </lineage>
</organism>
<dbReference type="SUPFAM" id="SSF53850">
    <property type="entry name" value="Periplasmic binding protein-like II"/>
    <property type="match status" value="1"/>
</dbReference>
<evidence type="ECO:0000256" key="1">
    <source>
        <dbReference type="ARBA" id="ARBA00009437"/>
    </source>
</evidence>
<protein>
    <submittedName>
        <fullName evidence="6">LysR family transcriptional regulator</fullName>
    </submittedName>
</protein>
<dbReference type="InterPro" id="IPR036388">
    <property type="entry name" value="WH-like_DNA-bd_sf"/>
</dbReference>
<dbReference type="InterPro" id="IPR005119">
    <property type="entry name" value="LysR_subst-bd"/>
</dbReference>
<dbReference type="InterPro" id="IPR000847">
    <property type="entry name" value="LysR_HTH_N"/>
</dbReference>
<name>A0ABX2EG17_9BURK</name>
<dbReference type="Pfam" id="PF03466">
    <property type="entry name" value="LysR_substrate"/>
    <property type="match status" value="1"/>
</dbReference>
<dbReference type="CDD" id="cd05466">
    <property type="entry name" value="PBP2_LTTR_substrate"/>
    <property type="match status" value="1"/>
</dbReference>
<dbReference type="PANTHER" id="PTHR30346">
    <property type="entry name" value="TRANSCRIPTIONAL DUAL REGULATOR HCAR-RELATED"/>
    <property type="match status" value="1"/>
</dbReference>
<dbReference type="PRINTS" id="PR00039">
    <property type="entry name" value="HTHLYSR"/>
</dbReference>
<comment type="caution">
    <text evidence="6">The sequence shown here is derived from an EMBL/GenBank/DDBJ whole genome shotgun (WGS) entry which is preliminary data.</text>
</comment>
<reference evidence="6 7" key="1">
    <citation type="submission" date="2020-05" db="EMBL/GenBank/DDBJ databases">
        <title>Aquincola sp. isolate from soil.</title>
        <authorList>
            <person name="Han J."/>
            <person name="Kim D.-U."/>
        </authorList>
    </citation>
    <scope>NUCLEOTIDE SEQUENCE [LARGE SCALE GENOMIC DNA]</scope>
    <source>
        <strain evidence="6 7">S2</strain>
    </source>
</reference>
<dbReference type="Pfam" id="PF00126">
    <property type="entry name" value="HTH_1"/>
    <property type="match status" value="1"/>
</dbReference>
<gene>
    <name evidence="6" type="ORF">HLB44_11135</name>
</gene>
<sequence>MELRHLRYFVALAECLSFTRAAARVHVTQSTLSHQIRQLEEQIGQALFERIGKKVVTTEAGQLFLAYAARALKEVDAGIAMLRPAAGDLTGRVRVGATHTFNIGLIPECVALLLARHPTVKVCIEELPADDIGAQLHSGDLDIGIAYRPNGPTDLTFEPLYNEEMVLVVADTHPMAGRRRIRMVELHQQALVLLPARFTTRAMLDECFAACGAEPSVVAEMSTVAPMIGLVQRAPVGTIVSANAVPAELAGLRTVPIESPTPIRTPGLLWRTQAAKAPVVQAFAVIVRKTALRLQARKRAAQ</sequence>
<keyword evidence="4" id="KW-0804">Transcription</keyword>
<keyword evidence="3" id="KW-0238">DNA-binding</keyword>
<evidence type="ECO:0000256" key="4">
    <source>
        <dbReference type="ARBA" id="ARBA00023163"/>
    </source>
</evidence>
<dbReference type="PANTHER" id="PTHR30346:SF28">
    <property type="entry name" value="HTH-TYPE TRANSCRIPTIONAL REGULATOR CYNR"/>
    <property type="match status" value="1"/>
</dbReference>
<evidence type="ECO:0000256" key="2">
    <source>
        <dbReference type="ARBA" id="ARBA00023015"/>
    </source>
</evidence>
<dbReference type="InterPro" id="IPR036390">
    <property type="entry name" value="WH_DNA-bd_sf"/>
</dbReference>
<evidence type="ECO:0000313" key="7">
    <source>
        <dbReference type="Proteomes" id="UP000737171"/>
    </source>
</evidence>
<keyword evidence="2" id="KW-0805">Transcription regulation</keyword>
<dbReference type="PROSITE" id="PS50931">
    <property type="entry name" value="HTH_LYSR"/>
    <property type="match status" value="1"/>
</dbReference>
<comment type="similarity">
    <text evidence="1">Belongs to the LysR transcriptional regulatory family.</text>
</comment>
<evidence type="ECO:0000313" key="6">
    <source>
        <dbReference type="EMBL" id="NRF67540.1"/>
    </source>
</evidence>
<dbReference type="Proteomes" id="UP000737171">
    <property type="component" value="Unassembled WGS sequence"/>
</dbReference>
<dbReference type="Gene3D" id="1.10.10.10">
    <property type="entry name" value="Winged helix-like DNA-binding domain superfamily/Winged helix DNA-binding domain"/>
    <property type="match status" value="1"/>
</dbReference>
<dbReference type="RefSeq" id="WP_173122648.1">
    <property type="nucleotide sequence ID" value="NZ_JABRWJ010000003.1"/>
</dbReference>
<feature type="domain" description="HTH lysR-type" evidence="5">
    <location>
        <begin position="1"/>
        <end position="58"/>
    </location>
</feature>
<keyword evidence="7" id="KW-1185">Reference proteome</keyword>
<dbReference type="SUPFAM" id="SSF46785">
    <property type="entry name" value="Winged helix' DNA-binding domain"/>
    <property type="match status" value="1"/>
</dbReference>